<dbReference type="EMBL" id="CP000285">
    <property type="protein sequence ID" value="ABE59885.1"/>
    <property type="molecule type" value="Genomic_DNA"/>
</dbReference>
<dbReference type="PANTHER" id="PTHR40841">
    <property type="entry name" value="SIDEROPHORE TRIACETYLFUSARININE C ESTERASE"/>
    <property type="match status" value="1"/>
</dbReference>
<dbReference type="HOGENOM" id="CLU_039834_3_0_6"/>
<evidence type="ECO:0000256" key="2">
    <source>
        <dbReference type="ARBA" id="ARBA00022801"/>
    </source>
</evidence>
<sequence length="312" mass="34197">MISNVLRLCIYGCLFWTAVLQATFAAAEVPSVTVDSVILPNSQQWAMHGDATGRDYLIQVSVPDAPPPAGGYPVLYVLDGNARFPLAVVGRDSLTLQGPDGGTSPWLIVGIGYPDTRRFNGSARSEDYTPAVSNMPAIDSRGRPVGGAECFQVFLHDQLLPRIAARFDVDSSRRALLGHSYGGLFALYTALTRPQLFSDYIAISPSLWWGHGFMYELPSVPDSVNARVLLGAGDQERGHRPAFAQTSGARSNALPTMCDNVACFAQWLKSHHPHWVVKHQTFTGSDHGNVMWPAVRALWRFLDKSRLDKSEQ</sequence>
<proteinExistence type="inferred from homology"/>
<keyword evidence="3" id="KW-0732">Signal</keyword>
<evidence type="ECO:0000313" key="5">
    <source>
        <dbReference type="Proteomes" id="UP000000239"/>
    </source>
</evidence>
<dbReference type="OrthoDB" id="9784036at2"/>
<reference evidence="4 5" key="1">
    <citation type="journal article" date="2011" name="Stand. Genomic Sci.">
        <title>Complete genome sequence of the halophilic and highly halotolerant Chromohalobacter salexigens type strain (1H11(T)).</title>
        <authorList>
            <person name="Copeland A."/>
            <person name="O'Connor K."/>
            <person name="Lucas S."/>
            <person name="Lapidus A."/>
            <person name="Berry K.W."/>
            <person name="Detter J.C."/>
            <person name="Del Rio T.G."/>
            <person name="Hammon N."/>
            <person name="Dalin E."/>
            <person name="Tice H."/>
            <person name="Pitluck S."/>
            <person name="Bruce D."/>
            <person name="Goodwin L."/>
            <person name="Han C."/>
            <person name="Tapia R."/>
            <person name="Saunders E."/>
            <person name="Schmutz J."/>
            <person name="Brettin T."/>
            <person name="Larimer F."/>
            <person name="Land M."/>
            <person name="Hauser L."/>
            <person name="Vargas C."/>
            <person name="Nieto J.J."/>
            <person name="Kyrpides N.C."/>
            <person name="Ivanova N."/>
            <person name="Goker M."/>
            <person name="Klenk H.P."/>
            <person name="Csonka L.N."/>
            <person name="Woyke T."/>
        </authorList>
    </citation>
    <scope>NUCLEOTIDE SEQUENCE [LARGE SCALE GENOMIC DNA]</scope>
    <source>
        <strain evidence="5">ATCC BAA-138 / DSM 3043 / CIP 106854 / NCIMB 13768 / 1H11</strain>
    </source>
</reference>
<dbReference type="InterPro" id="IPR029058">
    <property type="entry name" value="AB_hydrolase_fold"/>
</dbReference>
<dbReference type="ESTHER" id="chrsd-q1quh3">
    <property type="family name" value="A85-IroE-IroD-Fes-Yiel"/>
</dbReference>
<keyword evidence="2" id="KW-0378">Hydrolase</keyword>
<dbReference type="AlphaFoldDB" id="Q1QUH3"/>
<gene>
    <name evidence="4" type="ordered locus">Csal_2538</name>
</gene>
<dbReference type="Gene3D" id="3.40.50.1820">
    <property type="entry name" value="alpha/beta hydrolase"/>
    <property type="match status" value="1"/>
</dbReference>
<feature type="signal peptide" evidence="3">
    <location>
        <begin position="1"/>
        <end position="27"/>
    </location>
</feature>
<dbReference type="STRING" id="290398.Csal_2538"/>
<evidence type="ECO:0000313" key="4">
    <source>
        <dbReference type="EMBL" id="ABE59885.1"/>
    </source>
</evidence>
<keyword evidence="5" id="KW-1185">Reference proteome</keyword>
<comment type="similarity">
    <text evidence="1">Belongs to the esterase D family.</text>
</comment>
<dbReference type="eggNOG" id="COG2819">
    <property type="taxonomic scope" value="Bacteria"/>
</dbReference>
<name>Q1QUH3_CHRI1</name>
<dbReference type="InterPro" id="IPR000801">
    <property type="entry name" value="Esterase-like"/>
</dbReference>
<organism evidence="4 5">
    <name type="scientific">Chromohalobacter israelensis (strain ATCC BAA-138 / DSM 3043 / CIP 106854 / NCIMB 13768 / 1H11)</name>
    <name type="common">Chromohalobacter salexigens</name>
    <dbReference type="NCBI Taxonomy" id="290398"/>
    <lineage>
        <taxon>Bacteria</taxon>
        <taxon>Pseudomonadati</taxon>
        <taxon>Pseudomonadota</taxon>
        <taxon>Gammaproteobacteria</taxon>
        <taxon>Oceanospirillales</taxon>
        <taxon>Halomonadaceae</taxon>
        <taxon>Chromohalobacter</taxon>
    </lineage>
</organism>
<dbReference type="GO" id="GO:0016788">
    <property type="term" value="F:hydrolase activity, acting on ester bonds"/>
    <property type="evidence" value="ECO:0007669"/>
    <property type="project" value="TreeGrafter"/>
</dbReference>
<dbReference type="Pfam" id="PF00756">
    <property type="entry name" value="Esterase"/>
    <property type="match status" value="1"/>
</dbReference>
<dbReference type="Proteomes" id="UP000000239">
    <property type="component" value="Chromosome"/>
</dbReference>
<feature type="chain" id="PRO_5004196426" evidence="3">
    <location>
        <begin position="28"/>
        <end position="312"/>
    </location>
</feature>
<evidence type="ECO:0000256" key="3">
    <source>
        <dbReference type="SAM" id="SignalP"/>
    </source>
</evidence>
<protein>
    <submittedName>
        <fullName evidence="4">Putative esterase</fullName>
    </submittedName>
</protein>
<accession>Q1QUH3</accession>
<dbReference type="SUPFAM" id="SSF53474">
    <property type="entry name" value="alpha/beta-Hydrolases"/>
    <property type="match status" value="1"/>
</dbReference>
<evidence type="ECO:0000256" key="1">
    <source>
        <dbReference type="ARBA" id="ARBA00005622"/>
    </source>
</evidence>
<dbReference type="PANTHER" id="PTHR40841:SF2">
    <property type="entry name" value="SIDEROPHORE-DEGRADING ESTERASE (EUROFUNG)"/>
    <property type="match status" value="1"/>
</dbReference>
<dbReference type="KEGG" id="csa:Csal_2538"/>
<dbReference type="InterPro" id="IPR052558">
    <property type="entry name" value="Siderophore_Hydrolase_D"/>
</dbReference>